<evidence type="ECO:0000313" key="1">
    <source>
        <dbReference type="Proteomes" id="UP000515121"/>
    </source>
</evidence>
<accession>A0A6P5WPC0</accession>
<dbReference type="Proteomes" id="UP000515121">
    <property type="component" value="Unplaced"/>
</dbReference>
<gene>
    <name evidence="2" type="primary">LOC111276494</name>
</gene>
<organism evidence="1 2">
    <name type="scientific">Durio zibethinus</name>
    <name type="common">Durian</name>
    <dbReference type="NCBI Taxonomy" id="66656"/>
    <lineage>
        <taxon>Eukaryota</taxon>
        <taxon>Viridiplantae</taxon>
        <taxon>Streptophyta</taxon>
        <taxon>Embryophyta</taxon>
        <taxon>Tracheophyta</taxon>
        <taxon>Spermatophyta</taxon>
        <taxon>Magnoliopsida</taxon>
        <taxon>eudicotyledons</taxon>
        <taxon>Gunneridae</taxon>
        <taxon>Pentapetalae</taxon>
        <taxon>rosids</taxon>
        <taxon>malvids</taxon>
        <taxon>Malvales</taxon>
        <taxon>Malvaceae</taxon>
        <taxon>Helicteroideae</taxon>
        <taxon>Durio</taxon>
    </lineage>
</organism>
<sequence length="115" mass="13570">MISKNPKIWPKTETRRSETVSLQWKSAKEPFLIFLKQWTLQRLELKTLNLVLPKFSNFCGFNPLILEADLLYRHSGNYRRCSSFAFSLVFLDNETHHNIFPSYRNDYALIGDPSE</sequence>
<dbReference type="KEGG" id="dzi:111276494"/>
<dbReference type="GeneID" id="111276494"/>
<name>A0A6P5WPC0_DURZI</name>
<dbReference type="AlphaFoldDB" id="A0A6P5WPC0"/>
<keyword evidence="1" id="KW-1185">Reference proteome</keyword>
<proteinExistence type="predicted"/>
<evidence type="ECO:0000313" key="2">
    <source>
        <dbReference type="RefSeq" id="XP_022717970.1"/>
    </source>
</evidence>
<protein>
    <submittedName>
        <fullName evidence="2">Uncharacterized protein LOC111276494 isoform X1</fullName>
    </submittedName>
</protein>
<reference evidence="2" key="1">
    <citation type="submission" date="2025-08" db="UniProtKB">
        <authorList>
            <consortium name="RefSeq"/>
        </authorList>
    </citation>
    <scope>IDENTIFICATION</scope>
    <source>
        <tissue evidence="2">Fruit stalk</tissue>
    </source>
</reference>
<dbReference type="RefSeq" id="XP_022717970.1">
    <property type="nucleotide sequence ID" value="XM_022862235.1"/>
</dbReference>